<dbReference type="HOGENOM" id="CLU_000445_70_50_6"/>
<dbReference type="PANTHER" id="PTHR44757:SF2">
    <property type="entry name" value="BIOFILM ARCHITECTURE MAINTENANCE PROTEIN MBAA"/>
    <property type="match status" value="1"/>
</dbReference>
<dbReference type="NCBIfam" id="TIGR00254">
    <property type="entry name" value="GGDEF"/>
    <property type="match status" value="1"/>
</dbReference>
<dbReference type="Gene3D" id="3.20.20.450">
    <property type="entry name" value="EAL domain"/>
    <property type="match status" value="1"/>
</dbReference>
<dbReference type="AlphaFoldDB" id="C5BPE5"/>
<dbReference type="PANTHER" id="PTHR44757">
    <property type="entry name" value="DIGUANYLATE CYCLASE DGCP"/>
    <property type="match status" value="1"/>
</dbReference>
<dbReference type="InterPro" id="IPR000160">
    <property type="entry name" value="GGDEF_dom"/>
</dbReference>
<protein>
    <submittedName>
        <fullName evidence="4">Thioester reductase</fullName>
    </submittedName>
</protein>
<dbReference type="CDD" id="cd01949">
    <property type="entry name" value="GGDEF"/>
    <property type="match status" value="1"/>
</dbReference>
<dbReference type="eggNOG" id="COG5001">
    <property type="taxonomic scope" value="Bacteria"/>
</dbReference>
<dbReference type="CDD" id="cd01948">
    <property type="entry name" value="EAL"/>
    <property type="match status" value="1"/>
</dbReference>
<dbReference type="PROSITE" id="PS50883">
    <property type="entry name" value="EAL"/>
    <property type="match status" value="1"/>
</dbReference>
<evidence type="ECO:0000313" key="5">
    <source>
        <dbReference type="Proteomes" id="UP000009080"/>
    </source>
</evidence>
<organism evidence="4 5">
    <name type="scientific">Teredinibacter turnerae (strain ATCC 39867 / T7901)</name>
    <dbReference type="NCBI Taxonomy" id="377629"/>
    <lineage>
        <taxon>Bacteria</taxon>
        <taxon>Pseudomonadati</taxon>
        <taxon>Pseudomonadota</taxon>
        <taxon>Gammaproteobacteria</taxon>
        <taxon>Cellvibrionales</taxon>
        <taxon>Cellvibrionaceae</taxon>
        <taxon>Teredinibacter</taxon>
    </lineage>
</organism>
<dbReference type="Gene3D" id="3.30.70.270">
    <property type="match status" value="1"/>
</dbReference>
<dbReference type="InterPro" id="IPR029787">
    <property type="entry name" value="Nucleotide_cyclase"/>
</dbReference>
<dbReference type="SUPFAM" id="SSF55073">
    <property type="entry name" value="Nucleotide cyclase"/>
    <property type="match status" value="1"/>
</dbReference>
<accession>C5BPE5</accession>
<sequence>MEDALSIISTQHQLGMAIGMDLKLRPMLLHFSKSCLNCLDITAIHYYFYQDEHLKHYLSLPVVDQNEIPSDEIPMLAEKFTSAACGYHAVNAEGENNVRYYFALGATGFASLHSRQTCLDSATLNMLLPIFQRLAISCQASIEHEQLLQAIDARQKAEELITHQLYHDDLTSLPNRRRLMQELEIQLERMREENRQGALLFIDLNRFKAVNDTLGHAVGDLLLQAVANLLRTTLAAGDFVSRLSGDEFVVLLDASHIDSKHSDCDIIPLTDRVVDKVKAAFSHPIQAGEHLLHITPSIGIEIFPHENVDTAKIMRNADAAMYIAKSRGPNSAVYYHPSMCKEVELRLEIEKELKTAIRSADEFTLFYQPQYAATGECIGAEALLRWNTAQRNLSCPSMFIPVAEDTGLMLELGRWVLFRACSQLRELQESCVPNTFKRISVNVSAAQFNQGNFLNDLINAIDQTGINPNMLCIELTESSLIKNVSDTVRKMGELRKLGIQISVDDFGTGYSSLAYLSQFPISALKIDQTFVRNLHENKGNNAIVETIMSLGDSLNLSIIAEGVECREELDALQSLGCEYYQGFLFKPPLPYDQLLPLALQGQPTISYSTDPSAT</sequence>
<keyword evidence="1" id="KW-0175">Coiled coil</keyword>
<reference evidence="4 5" key="1">
    <citation type="journal article" date="2009" name="PLoS ONE">
        <title>The complete genome of Teredinibacter turnerae T7901: an intracellular endosymbiont of marine wood-boring bivalves (shipworms).</title>
        <authorList>
            <person name="Yang J.C."/>
            <person name="Madupu R."/>
            <person name="Durkin A.S."/>
            <person name="Ekborg N.A."/>
            <person name="Pedamallu C.S."/>
            <person name="Hostetler J.B."/>
            <person name="Radune D."/>
            <person name="Toms B.S."/>
            <person name="Henrissat B."/>
            <person name="Coutinho P.M."/>
            <person name="Schwarz S."/>
            <person name="Field L."/>
            <person name="Trindade-Silva A.E."/>
            <person name="Soares C.A.G."/>
            <person name="Elshahawi S."/>
            <person name="Hanora A."/>
            <person name="Schmidt E.W."/>
            <person name="Haygood M.G."/>
            <person name="Posfai J."/>
            <person name="Benner J."/>
            <person name="Madinger C."/>
            <person name="Nove J."/>
            <person name="Anton B."/>
            <person name="Chaudhary K."/>
            <person name="Foster J."/>
            <person name="Holman A."/>
            <person name="Kumar S."/>
            <person name="Lessard P.A."/>
            <person name="Luyten Y.A."/>
            <person name="Slatko B."/>
            <person name="Wood N."/>
            <person name="Wu B."/>
            <person name="Teplitski M."/>
            <person name="Mougous J.D."/>
            <person name="Ward N."/>
            <person name="Eisen J.A."/>
            <person name="Badger J.H."/>
            <person name="Distel D.L."/>
        </authorList>
    </citation>
    <scope>NUCLEOTIDE SEQUENCE [LARGE SCALE GENOMIC DNA]</scope>
    <source>
        <strain evidence="5">ATCC 39867 / T7901</strain>
    </source>
</reference>
<evidence type="ECO:0000256" key="1">
    <source>
        <dbReference type="SAM" id="Coils"/>
    </source>
</evidence>
<dbReference type="SMART" id="SM00052">
    <property type="entry name" value="EAL"/>
    <property type="match status" value="1"/>
</dbReference>
<feature type="domain" description="GGDEF" evidence="3">
    <location>
        <begin position="195"/>
        <end position="337"/>
    </location>
</feature>
<evidence type="ECO:0000259" key="3">
    <source>
        <dbReference type="PROSITE" id="PS50887"/>
    </source>
</evidence>
<dbReference type="OrthoDB" id="9812358at2"/>
<gene>
    <name evidence="4" type="ordered locus">TERTU_0754</name>
</gene>
<dbReference type="EMBL" id="CP001614">
    <property type="protein sequence ID" value="ACR11681.1"/>
    <property type="molecule type" value="Genomic_DNA"/>
</dbReference>
<dbReference type="Pfam" id="PF00990">
    <property type="entry name" value="GGDEF"/>
    <property type="match status" value="1"/>
</dbReference>
<dbReference type="Pfam" id="PF00563">
    <property type="entry name" value="EAL"/>
    <property type="match status" value="1"/>
</dbReference>
<evidence type="ECO:0000313" key="4">
    <source>
        <dbReference type="EMBL" id="ACR11681.1"/>
    </source>
</evidence>
<dbReference type="KEGG" id="ttu:TERTU_0754"/>
<evidence type="ECO:0000259" key="2">
    <source>
        <dbReference type="PROSITE" id="PS50883"/>
    </source>
</evidence>
<dbReference type="Proteomes" id="UP000009080">
    <property type="component" value="Chromosome"/>
</dbReference>
<feature type="domain" description="EAL" evidence="2">
    <location>
        <begin position="346"/>
        <end position="602"/>
    </location>
</feature>
<dbReference type="STRING" id="377629.TERTU_0754"/>
<feature type="coiled-coil region" evidence="1">
    <location>
        <begin position="173"/>
        <end position="200"/>
    </location>
</feature>
<dbReference type="SMART" id="SM00267">
    <property type="entry name" value="GGDEF"/>
    <property type="match status" value="1"/>
</dbReference>
<dbReference type="InterPro" id="IPR043128">
    <property type="entry name" value="Rev_trsase/Diguanyl_cyclase"/>
</dbReference>
<name>C5BPE5_TERTT</name>
<dbReference type="InterPro" id="IPR001633">
    <property type="entry name" value="EAL_dom"/>
</dbReference>
<dbReference type="InterPro" id="IPR035919">
    <property type="entry name" value="EAL_sf"/>
</dbReference>
<dbReference type="PROSITE" id="PS50887">
    <property type="entry name" value="GGDEF"/>
    <property type="match status" value="1"/>
</dbReference>
<dbReference type="InterPro" id="IPR052155">
    <property type="entry name" value="Biofilm_reg_signaling"/>
</dbReference>
<dbReference type="SUPFAM" id="SSF141868">
    <property type="entry name" value="EAL domain-like"/>
    <property type="match status" value="1"/>
</dbReference>
<keyword evidence="5" id="KW-1185">Reference proteome</keyword>
<proteinExistence type="predicted"/>